<accession>A0A0D7W587</accession>
<feature type="transmembrane region" description="Helical" evidence="1">
    <location>
        <begin position="188"/>
        <end position="206"/>
    </location>
</feature>
<dbReference type="InterPro" id="IPR003675">
    <property type="entry name" value="Rce1/LyrA-like_dom"/>
</dbReference>
<feature type="transmembrane region" description="Helical" evidence="1">
    <location>
        <begin position="133"/>
        <end position="152"/>
    </location>
</feature>
<evidence type="ECO:0000313" key="4">
    <source>
        <dbReference type="Proteomes" id="UP000032578"/>
    </source>
</evidence>
<keyword evidence="1" id="KW-1133">Transmembrane helix</keyword>
<comment type="caution">
    <text evidence="3">The sequence shown here is derived from an EMBL/GenBank/DDBJ whole genome shotgun (WGS) entry which is preliminary data.</text>
</comment>
<dbReference type="STRING" id="1435349.PW52_13610"/>
<gene>
    <name evidence="3" type="ORF">PW52_13610</name>
</gene>
<dbReference type="Pfam" id="PF02517">
    <property type="entry name" value="Rce1-like"/>
    <property type="match status" value="1"/>
</dbReference>
<feature type="transmembrane region" description="Helical" evidence="1">
    <location>
        <begin position="29"/>
        <end position="47"/>
    </location>
</feature>
<keyword evidence="4" id="KW-1185">Reference proteome</keyword>
<evidence type="ECO:0000313" key="3">
    <source>
        <dbReference type="EMBL" id="KJD34224.1"/>
    </source>
</evidence>
<keyword evidence="1" id="KW-0472">Membrane</keyword>
<feature type="transmembrane region" description="Helical" evidence="1">
    <location>
        <begin position="68"/>
        <end position="87"/>
    </location>
</feature>
<dbReference type="AlphaFoldDB" id="A0A0D7W587"/>
<dbReference type="OrthoDB" id="9805801at2"/>
<protein>
    <submittedName>
        <fullName evidence="3">Abortive infection protein</fullName>
    </submittedName>
</protein>
<evidence type="ECO:0000259" key="2">
    <source>
        <dbReference type="Pfam" id="PF02517"/>
    </source>
</evidence>
<evidence type="ECO:0000256" key="1">
    <source>
        <dbReference type="SAM" id="Phobius"/>
    </source>
</evidence>
<organism evidence="3 4">
    <name type="scientific">Neotamlana sedimentorum</name>
    <dbReference type="NCBI Taxonomy" id="1435349"/>
    <lineage>
        <taxon>Bacteria</taxon>
        <taxon>Pseudomonadati</taxon>
        <taxon>Bacteroidota</taxon>
        <taxon>Flavobacteriia</taxon>
        <taxon>Flavobacteriales</taxon>
        <taxon>Flavobacteriaceae</taxon>
        <taxon>Neotamlana</taxon>
    </lineage>
</organism>
<feature type="domain" description="CAAX prenyl protease 2/Lysostaphin resistance protein A-like" evidence="2">
    <location>
        <begin position="102"/>
        <end position="191"/>
    </location>
</feature>
<dbReference type="PATRIC" id="fig|1435349.4.peg.744"/>
<feature type="transmembrane region" description="Helical" evidence="1">
    <location>
        <begin position="102"/>
        <end position="121"/>
    </location>
</feature>
<dbReference type="Proteomes" id="UP000032578">
    <property type="component" value="Unassembled WGS sequence"/>
</dbReference>
<dbReference type="GO" id="GO:0080120">
    <property type="term" value="P:CAAX-box protein maturation"/>
    <property type="evidence" value="ECO:0007669"/>
    <property type="project" value="UniProtKB-ARBA"/>
</dbReference>
<feature type="transmembrane region" description="Helical" evidence="1">
    <location>
        <begin position="158"/>
        <end position="176"/>
    </location>
</feature>
<sequence length="208" mass="24300">MNSKLYKISEFFIIFILLPISFVVPYSNYVKLGLGVVGFAYIIYVLLKVENQKIKINKHLNWYKFWKITMLKFLVIIAITFILVFVTSKELLFHVVLNKPKMWLFILFIYSLFSVYPQELLYRTFFFLRYSNIFKNTKCLIFINAIVFSLGHVFFKNALVILVTFIGGLMFAFTFIKTKSTILSSVEHAIYGCWLFTVGMGGMLGFPS</sequence>
<proteinExistence type="predicted"/>
<dbReference type="RefSeq" id="WP_044633518.1">
    <property type="nucleotide sequence ID" value="NZ_JTDW01000012.1"/>
</dbReference>
<feature type="transmembrane region" description="Helical" evidence="1">
    <location>
        <begin position="5"/>
        <end position="23"/>
    </location>
</feature>
<dbReference type="GO" id="GO:0004175">
    <property type="term" value="F:endopeptidase activity"/>
    <property type="evidence" value="ECO:0007669"/>
    <property type="project" value="UniProtKB-ARBA"/>
</dbReference>
<dbReference type="EMBL" id="JTDW01000012">
    <property type="protein sequence ID" value="KJD34224.1"/>
    <property type="molecule type" value="Genomic_DNA"/>
</dbReference>
<name>A0A0D7W587_9FLAO</name>
<reference evidence="3 4" key="1">
    <citation type="submission" date="2014-11" db="EMBL/GenBank/DDBJ databases">
        <title>Tamlana sedimentorum sp. nov., isolated from shallow sand sediments of the Sea of Japan.</title>
        <authorList>
            <person name="Romanenko L.A."/>
        </authorList>
    </citation>
    <scope>NUCLEOTIDE SEQUENCE [LARGE SCALE GENOMIC DNA]</scope>
    <source>
        <strain evidence="3 4">JCM 19808</strain>
    </source>
</reference>
<keyword evidence="1" id="KW-0812">Transmembrane</keyword>